<evidence type="ECO:0000256" key="1">
    <source>
        <dbReference type="SAM" id="MobiDB-lite"/>
    </source>
</evidence>
<dbReference type="EMBL" id="PGOL01001240">
    <property type="protein sequence ID" value="PKI59760.1"/>
    <property type="molecule type" value="Genomic_DNA"/>
</dbReference>
<evidence type="ECO:0000259" key="2">
    <source>
        <dbReference type="Pfam" id="PF24924"/>
    </source>
</evidence>
<dbReference type="AlphaFoldDB" id="A0A2I0JV62"/>
<keyword evidence="4" id="KW-1185">Reference proteome</keyword>
<comment type="caution">
    <text evidence="3">The sequence shown here is derived from an EMBL/GenBank/DDBJ whole genome shotgun (WGS) entry which is preliminary data.</text>
</comment>
<name>A0A2I0JV62_PUNGR</name>
<evidence type="ECO:0000313" key="4">
    <source>
        <dbReference type="Proteomes" id="UP000233551"/>
    </source>
</evidence>
<accession>A0A2I0JV62</accession>
<feature type="domain" description="DUF7745" evidence="2">
    <location>
        <begin position="68"/>
        <end position="182"/>
    </location>
</feature>
<reference evidence="3 4" key="1">
    <citation type="submission" date="2017-11" db="EMBL/GenBank/DDBJ databases">
        <title>De-novo sequencing of pomegranate (Punica granatum L.) genome.</title>
        <authorList>
            <person name="Akparov Z."/>
            <person name="Amiraslanov A."/>
            <person name="Hajiyeva S."/>
            <person name="Abbasov M."/>
            <person name="Kaur K."/>
            <person name="Hamwieh A."/>
            <person name="Solovyev V."/>
            <person name="Salamov A."/>
            <person name="Braich B."/>
            <person name="Kosarev P."/>
            <person name="Mahmoud A."/>
            <person name="Hajiyev E."/>
            <person name="Babayeva S."/>
            <person name="Izzatullayeva V."/>
            <person name="Mammadov A."/>
            <person name="Mammadov A."/>
            <person name="Sharifova S."/>
            <person name="Ojaghi J."/>
            <person name="Eynullazada K."/>
            <person name="Bayramov B."/>
            <person name="Abdulazimova A."/>
            <person name="Shahmuradov I."/>
        </authorList>
    </citation>
    <scope>NUCLEOTIDE SEQUENCE [LARGE SCALE GENOMIC DNA]</scope>
    <source>
        <strain evidence="4">cv. AG2017</strain>
        <tissue evidence="3">Leaf</tissue>
    </source>
</reference>
<evidence type="ECO:0000313" key="3">
    <source>
        <dbReference type="EMBL" id="PKI59760.1"/>
    </source>
</evidence>
<dbReference type="Pfam" id="PF24924">
    <property type="entry name" value="DUF7745"/>
    <property type="match status" value="1"/>
</dbReference>
<feature type="compositionally biased region" description="Basic and acidic residues" evidence="1">
    <location>
        <begin position="17"/>
        <end position="29"/>
    </location>
</feature>
<sequence length="271" mass="30291">MISGDSFSCVSVTRPHGKVDTPKPRDPKACDAGLDESPHSSPYCLATPLGTDFVGSGSIRLLCLHGTELAPTIEEYAALIQRPMPTRDIVVPNQFATIQSRLALLLGLRDEEIRRELQYGWEHGIRTTWLMDFIHFPTLNATRESYQRDACHGFLLLIFGTILFPYSSKLIDGALAQVILQVIPHPPHADIPEAKSLVQGAMRTELQAIREERDRLRCELMDIGAELSDQRELQRELAQTGAHIASHDREIARVSAMLDRTRAKARKVSHP</sequence>
<dbReference type="Proteomes" id="UP000233551">
    <property type="component" value="Unassembled WGS sequence"/>
</dbReference>
<organism evidence="3 4">
    <name type="scientific">Punica granatum</name>
    <name type="common">Pomegranate</name>
    <dbReference type="NCBI Taxonomy" id="22663"/>
    <lineage>
        <taxon>Eukaryota</taxon>
        <taxon>Viridiplantae</taxon>
        <taxon>Streptophyta</taxon>
        <taxon>Embryophyta</taxon>
        <taxon>Tracheophyta</taxon>
        <taxon>Spermatophyta</taxon>
        <taxon>Magnoliopsida</taxon>
        <taxon>eudicotyledons</taxon>
        <taxon>Gunneridae</taxon>
        <taxon>Pentapetalae</taxon>
        <taxon>rosids</taxon>
        <taxon>malvids</taxon>
        <taxon>Myrtales</taxon>
        <taxon>Lythraceae</taxon>
        <taxon>Punica</taxon>
    </lineage>
</organism>
<proteinExistence type="predicted"/>
<feature type="region of interest" description="Disordered" evidence="1">
    <location>
        <begin position="13"/>
        <end position="34"/>
    </location>
</feature>
<protein>
    <recommendedName>
        <fullName evidence="2">DUF7745 domain-containing protein</fullName>
    </recommendedName>
</protein>
<gene>
    <name evidence="3" type="ORF">CRG98_019863</name>
</gene>
<dbReference type="InterPro" id="IPR056647">
    <property type="entry name" value="DUF7745"/>
</dbReference>